<dbReference type="FunFam" id="3.40.140.10:FF:000005">
    <property type="entry name" value="tRNA-specific adenosine deaminase"/>
    <property type="match status" value="1"/>
</dbReference>
<dbReference type="PANTHER" id="PTHR11079:SF202">
    <property type="entry name" value="TRNA-SPECIFIC ADENOSINE DEAMINASE"/>
    <property type="match status" value="1"/>
</dbReference>
<dbReference type="AlphaFoldDB" id="G7V5D5"/>
<protein>
    <recommendedName>
        <fullName evidence="8">tRNA-specific adenosine deaminase</fullName>
        <ecNumber evidence="8">3.5.4.33</ecNumber>
    </recommendedName>
</protein>
<comment type="cofactor">
    <cofactor evidence="8">
        <name>Zn(2+)</name>
        <dbReference type="ChEBI" id="CHEBI:29105"/>
    </cofactor>
    <text evidence="8">Binds 1 zinc ion per subunit.</text>
</comment>
<dbReference type="NCBIfam" id="NF008113">
    <property type="entry name" value="PRK10860.1"/>
    <property type="match status" value="1"/>
</dbReference>
<evidence type="ECO:0000256" key="8">
    <source>
        <dbReference type="HAMAP-Rule" id="MF_00972"/>
    </source>
</evidence>
<dbReference type="Gene3D" id="3.40.140.10">
    <property type="entry name" value="Cytidine Deaminase, domain 2"/>
    <property type="match status" value="1"/>
</dbReference>
<dbReference type="GO" id="GO:0008270">
    <property type="term" value="F:zinc ion binding"/>
    <property type="evidence" value="ECO:0007669"/>
    <property type="project" value="UniProtKB-UniRule"/>
</dbReference>
<evidence type="ECO:0000313" key="10">
    <source>
        <dbReference type="EMBL" id="AER66918.1"/>
    </source>
</evidence>
<dbReference type="eggNOG" id="COG0590">
    <property type="taxonomic scope" value="Bacteria"/>
</dbReference>
<dbReference type="InterPro" id="IPR058535">
    <property type="entry name" value="MafB19-deam"/>
</dbReference>
<comment type="function">
    <text evidence="8">Catalyzes the deamination of adenosine to inosine at the wobble position 34 of tRNA(Arg2).</text>
</comment>
<sequence>MDDTLKRMMRRAIELAEEGASQGEVPVGAVVARNGEVVGEGYNKTIQMQDPTAHAEILALREAARKVGTWRLNDCDLFVTLEPCPMCAGALVLARIRHVYFGAFDPKWGACGTLYDIPEDGRLNHNCKISGGILEQECAKILQGFFEKLRA</sequence>
<dbReference type="PROSITE" id="PS00903">
    <property type="entry name" value="CYT_DCMP_DEAMINASES_1"/>
    <property type="match status" value="1"/>
</dbReference>
<dbReference type="EC" id="3.5.4.33" evidence="8"/>
<dbReference type="STRING" id="580340.Tlie_1187"/>
<dbReference type="SUPFAM" id="SSF53927">
    <property type="entry name" value="Cytidine deaminase-like"/>
    <property type="match status" value="1"/>
</dbReference>
<gene>
    <name evidence="8" type="primary">tadA</name>
    <name evidence="10" type="ordered locus">Tlie_1187</name>
</gene>
<evidence type="ECO:0000256" key="5">
    <source>
        <dbReference type="ARBA" id="ARBA00022801"/>
    </source>
</evidence>
<comment type="catalytic activity">
    <reaction evidence="7 8">
        <text>adenosine(34) in tRNA + H2O + H(+) = inosine(34) in tRNA + NH4(+)</text>
        <dbReference type="Rhea" id="RHEA:43168"/>
        <dbReference type="Rhea" id="RHEA-COMP:10373"/>
        <dbReference type="Rhea" id="RHEA-COMP:10374"/>
        <dbReference type="ChEBI" id="CHEBI:15377"/>
        <dbReference type="ChEBI" id="CHEBI:15378"/>
        <dbReference type="ChEBI" id="CHEBI:28938"/>
        <dbReference type="ChEBI" id="CHEBI:74411"/>
        <dbReference type="ChEBI" id="CHEBI:82852"/>
        <dbReference type="EC" id="3.5.4.33"/>
    </reaction>
</comment>
<accession>G7V5D5</accession>
<dbReference type="EMBL" id="CP003096">
    <property type="protein sequence ID" value="AER66918.1"/>
    <property type="molecule type" value="Genomic_DNA"/>
</dbReference>
<dbReference type="PANTHER" id="PTHR11079">
    <property type="entry name" value="CYTOSINE DEAMINASE FAMILY MEMBER"/>
    <property type="match status" value="1"/>
</dbReference>
<feature type="binding site" evidence="8">
    <location>
        <position position="84"/>
    </location>
    <ligand>
        <name>Zn(2+)</name>
        <dbReference type="ChEBI" id="CHEBI:29105"/>
        <note>catalytic</note>
    </ligand>
</feature>
<keyword evidence="11" id="KW-1185">Reference proteome</keyword>
<dbReference type="Pfam" id="PF14437">
    <property type="entry name" value="MafB19-deam"/>
    <property type="match status" value="1"/>
</dbReference>
<keyword evidence="5 8" id="KW-0378">Hydrolase</keyword>
<dbReference type="CDD" id="cd01285">
    <property type="entry name" value="nucleoside_deaminase"/>
    <property type="match status" value="1"/>
</dbReference>
<evidence type="ECO:0000259" key="9">
    <source>
        <dbReference type="PROSITE" id="PS51747"/>
    </source>
</evidence>
<feature type="binding site" evidence="8">
    <location>
        <position position="87"/>
    </location>
    <ligand>
        <name>Zn(2+)</name>
        <dbReference type="ChEBI" id="CHEBI:29105"/>
        <note>catalytic</note>
    </ligand>
</feature>
<dbReference type="GO" id="GO:0052717">
    <property type="term" value="F:tRNA-specific adenosine-34 deaminase activity"/>
    <property type="evidence" value="ECO:0007669"/>
    <property type="project" value="UniProtKB-UniRule"/>
</dbReference>
<proteinExistence type="inferred from homology"/>
<comment type="subunit">
    <text evidence="2 8">Homodimer.</text>
</comment>
<evidence type="ECO:0000313" key="11">
    <source>
        <dbReference type="Proteomes" id="UP000005868"/>
    </source>
</evidence>
<feature type="binding site" evidence="8">
    <location>
        <position position="54"/>
    </location>
    <ligand>
        <name>Zn(2+)</name>
        <dbReference type="ChEBI" id="CHEBI:29105"/>
        <note>catalytic</note>
    </ligand>
</feature>
<dbReference type="PROSITE" id="PS51747">
    <property type="entry name" value="CYT_DCMP_DEAMINASES_2"/>
    <property type="match status" value="1"/>
</dbReference>
<comment type="similarity">
    <text evidence="1">Belongs to the cytidine and deoxycytidylate deaminase family. ADAT2 subfamily.</text>
</comment>
<feature type="active site" description="Proton donor" evidence="8">
    <location>
        <position position="56"/>
    </location>
</feature>
<dbReference type="GO" id="GO:0002100">
    <property type="term" value="P:tRNA wobble adenosine to inosine editing"/>
    <property type="evidence" value="ECO:0007669"/>
    <property type="project" value="UniProtKB-UniRule"/>
</dbReference>
<feature type="domain" description="CMP/dCMP-type deaminase" evidence="9">
    <location>
        <begin position="3"/>
        <end position="149"/>
    </location>
</feature>
<keyword evidence="4 8" id="KW-0479">Metal-binding</keyword>
<dbReference type="HAMAP" id="MF_00972">
    <property type="entry name" value="tRNA_aden_deaminase"/>
    <property type="match status" value="1"/>
</dbReference>
<dbReference type="InterPro" id="IPR002125">
    <property type="entry name" value="CMP_dCMP_dom"/>
</dbReference>
<dbReference type="HOGENOM" id="CLU_025810_3_2_0"/>
<evidence type="ECO:0000256" key="1">
    <source>
        <dbReference type="ARBA" id="ARBA00010669"/>
    </source>
</evidence>
<name>G7V5D5_THELD</name>
<dbReference type="InterPro" id="IPR016192">
    <property type="entry name" value="APOBEC/CMP_deaminase_Zn-bd"/>
</dbReference>
<evidence type="ECO:0000256" key="4">
    <source>
        <dbReference type="ARBA" id="ARBA00022723"/>
    </source>
</evidence>
<keyword evidence="3 8" id="KW-0819">tRNA processing</keyword>
<organism evidence="10 11">
    <name type="scientific">Thermovirga lienii (strain ATCC BAA-1197 / DSM 17291 / Cas60314)</name>
    <dbReference type="NCBI Taxonomy" id="580340"/>
    <lineage>
        <taxon>Bacteria</taxon>
        <taxon>Thermotogati</taxon>
        <taxon>Synergistota</taxon>
        <taxon>Synergistia</taxon>
        <taxon>Synergistales</taxon>
        <taxon>Thermovirgaceae</taxon>
        <taxon>Thermovirga</taxon>
    </lineage>
</organism>
<reference evidence="10 11" key="2">
    <citation type="journal article" date="2012" name="Stand. Genomic Sci.">
        <title>Genome sequence of the moderately thermophilic, amino-acid-degrading and sulfur-reducing bacterium Thermovirga lienii type strain (Cas60314(T)).</title>
        <authorList>
            <person name="Goker M."/>
            <person name="Saunders E."/>
            <person name="Lapidus A."/>
            <person name="Nolan M."/>
            <person name="Lucas S."/>
            <person name="Hammon N."/>
            <person name="Deshpande S."/>
            <person name="Cheng J.F."/>
            <person name="Han C."/>
            <person name="Tapia R."/>
            <person name="Goodwin L.A."/>
            <person name="Pitluck S."/>
            <person name="Liolios K."/>
            <person name="Mavromatis K."/>
            <person name="Pagani I."/>
            <person name="Ivanova N."/>
            <person name="Mikhailova N."/>
            <person name="Pati A."/>
            <person name="Chen A."/>
            <person name="Palaniappan K."/>
            <person name="Land M."/>
            <person name="Chang Y.J."/>
            <person name="Jeffries C.D."/>
            <person name="Brambilla E.M."/>
            <person name="Rohde M."/>
            <person name="Spring S."/>
            <person name="Detter J.C."/>
            <person name="Woyke T."/>
            <person name="Bristow J."/>
            <person name="Eisen J.A."/>
            <person name="Markowitz V."/>
            <person name="Hugenholtz P."/>
            <person name="Kyrpides N.C."/>
            <person name="Klenk H.P."/>
        </authorList>
    </citation>
    <scope>NUCLEOTIDE SEQUENCE [LARGE SCALE GENOMIC DNA]</scope>
    <source>
        <strain evidence="11">ATCC BAA-1197 / DSM 17291 / Cas60314</strain>
    </source>
</reference>
<dbReference type="InterPro" id="IPR016193">
    <property type="entry name" value="Cytidine_deaminase-like"/>
</dbReference>
<dbReference type="Proteomes" id="UP000005868">
    <property type="component" value="Chromosome"/>
</dbReference>
<keyword evidence="6 8" id="KW-0862">Zinc</keyword>
<reference evidence="11" key="1">
    <citation type="submission" date="2011-10" db="EMBL/GenBank/DDBJ databases">
        <title>The complete genome of chromosome of Thermovirga lienii DSM 17291.</title>
        <authorList>
            <consortium name="US DOE Joint Genome Institute (JGI-PGF)"/>
            <person name="Lucas S."/>
            <person name="Copeland A."/>
            <person name="Lapidus A."/>
            <person name="Glavina del Rio T."/>
            <person name="Dalin E."/>
            <person name="Tice H."/>
            <person name="Bruce D."/>
            <person name="Goodwin L."/>
            <person name="Pitluck S."/>
            <person name="Peters L."/>
            <person name="Mikhailova N."/>
            <person name="Saunders E."/>
            <person name="Kyrpides N."/>
            <person name="Mavromatis K."/>
            <person name="Ivanova N."/>
            <person name="Last F.I."/>
            <person name="Brettin T."/>
            <person name="Detter J.C."/>
            <person name="Han C."/>
            <person name="Larimer F."/>
            <person name="Land M."/>
            <person name="Hauser L."/>
            <person name="Markowitz V."/>
            <person name="Cheng J.-F."/>
            <person name="Hugenholtz P."/>
            <person name="Woyke T."/>
            <person name="Wu D."/>
            <person name="Spring S."/>
            <person name="Schroeder M."/>
            <person name="Brambilla E.-M."/>
            <person name="Klenk H.-P."/>
            <person name="Eisen J.A."/>
        </authorList>
    </citation>
    <scope>NUCLEOTIDE SEQUENCE [LARGE SCALE GENOMIC DNA]</scope>
    <source>
        <strain evidence="11">ATCC BAA-1197 / DSM 17291 / Cas60314</strain>
    </source>
</reference>
<dbReference type="KEGG" id="tli:Tlie_1187"/>
<evidence type="ECO:0000256" key="6">
    <source>
        <dbReference type="ARBA" id="ARBA00022833"/>
    </source>
</evidence>
<dbReference type="InterPro" id="IPR028883">
    <property type="entry name" value="tRNA_aden_deaminase"/>
</dbReference>
<evidence type="ECO:0000256" key="2">
    <source>
        <dbReference type="ARBA" id="ARBA00011738"/>
    </source>
</evidence>
<evidence type="ECO:0000256" key="7">
    <source>
        <dbReference type="ARBA" id="ARBA00048045"/>
    </source>
</evidence>
<evidence type="ECO:0000256" key="3">
    <source>
        <dbReference type="ARBA" id="ARBA00022694"/>
    </source>
</evidence>